<evidence type="ECO:0000313" key="20">
    <source>
        <dbReference type="Proteomes" id="UP000267250"/>
    </source>
</evidence>
<dbReference type="Pfam" id="PF07992">
    <property type="entry name" value="Pyr_redox_2"/>
    <property type="match status" value="1"/>
</dbReference>
<dbReference type="AlphaFoldDB" id="A0A3S9SXB5"/>
<dbReference type="InterPro" id="IPR012999">
    <property type="entry name" value="Pyr_OxRdtase_I_AS"/>
</dbReference>
<feature type="domain" description="FAD/NAD(P)-binding" evidence="18">
    <location>
        <begin position="3"/>
        <end position="319"/>
    </location>
</feature>
<keyword evidence="8 16" id="KW-0560">Oxidoreductase</keyword>
<feature type="domain" description="Pyridine nucleotide-disulphide oxidoreductase dimerisation" evidence="17">
    <location>
        <begin position="338"/>
        <end position="445"/>
    </location>
</feature>
<keyword evidence="10" id="KW-1015">Disulfide bond</keyword>
<evidence type="ECO:0000256" key="11">
    <source>
        <dbReference type="ARBA" id="ARBA00023284"/>
    </source>
</evidence>
<feature type="binding site" evidence="14">
    <location>
        <position position="49"/>
    </location>
    <ligand>
        <name>FAD</name>
        <dbReference type="ChEBI" id="CHEBI:57692"/>
    </ligand>
</feature>
<keyword evidence="11 16" id="KW-0676">Redox-active center</keyword>
<evidence type="ECO:0000256" key="10">
    <source>
        <dbReference type="ARBA" id="ARBA00023157"/>
    </source>
</evidence>
<dbReference type="Proteomes" id="UP000267250">
    <property type="component" value="Chromosome"/>
</dbReference>
<dbReference type="EC" id="1.8.1.4" evidence="3 16"/>
<dbReference type="RefSeq" id="WP_127016236.1">
    <property type="nucleotide sequence ID" value="NZ_CP016379.1"/>
</dbReference>
<evidence type="ECO:0000256" key="7">
    <source>
        <dbReference type="ARBA" id="ARBA00022827"/>
    </source>
</evidence>
<accession>A0A3S9SXB5</accession>
<dbReference type="KEGG" id="aft:BBF96_05545"/>
<feature type="active site" description="Proton acceptor" evidence="13">
    <location>
        <position position="435"/>
    </location>
</feature>
<name>A0A3S9SXB5_9FIRM</name>
<evidence type="ECO:0000259" key="17">
    <source>
        <dbReference type="Pfam" id="PF02852"/>
    </source>
</evidence>
<dbReference type="GO" id="GO:0050660">
    <property type="term" value="F:flavin adenine dinucleotide binding"/>
    <property type="evidence" value="ECO:0007669"/>
    <property type="project" value="InterPro"/>
</dbReference>
<protein>
    <recommendedName>
        <fullName evidence="4 16">Dihydrolipoyl dehydrogenase</fullName>
        <ecNumber evidence="3 16">1.8.1.4</ecNumber>
    </recommendedName>
</protein>
<dbReference type="PRINTS" id="PR00411">
    <property type="entry name" value="PNDRDTASEI"/>
</dbReference>
<dbReference type="NCBIfam" id="TIGR01350">
    <property type="entry name" value="lipoamide_DH"/>
    <property type="match status" value="1"/>
</dbReference>
<feature type="binding site" evidence="14">
    <location>
        <position position="264"/>
    </location>
    <ligand>
        <name>NAD(+)</name>
        <dbReference type="ChEBI" id="CHEBI:57540"/>
    </ligand>
</feature>
<dbReference type="InterPro" id="IPR036188">
    <property type="entry name" value="FAD/NAD-bd_sf"/>
</dbReference>
<keyword evidence="5" id="KW-0963">Cytoplasm</keyword>
<evidence type="ECO:0000256" key="14">
    <source>
        <dbReference type="PIRSR" id="PIRSR000350-3"/>
    </source>
</evidence>
<dbReference type="Pfam" id="PF02852">
    <property type="entry name" value="Pyr_redox_dim"/>
    <property type="match status" value="1"/>
</dbReference>
<dbReference type="FunFam" id="3.30.390.30:FF:000001">
    <property type="entry name" value="Dihydrolipoyl dehydrogenase"/>
    <property type="match status" value="1"/>
</dbReference>
<comment type="similarity">
    <text evidence="2 16">Belongs to the class-I pyridine nucleotide-disulfide oxidoreductase family.</text>
</comment>
<dbReference type="EMBL" id="CP016379">
    <property type="protein sequence ID" value="AZR72900.1"/>
    <property type="molecule type" value="Genomic_DNA"/>
</dbReference>
<dbReference type="PRINTS" id="PR00368">
    <property type="entry name" value="FADPNR"/>
</dbReference>
<evidence type="ECO:0000256" key="16">
    <source>
        <dbReference type="RuleBase" id="RU003692"/>
    </source>
</evidence>
<evidence type="ECO:0000256" key="5">
    <source>
        <dbReference type="ARBA" id="ARBA00022490"/>
    </source>
</evidence>
<dbReference type="SUPFAM" id="SSF51905">
    <property type="entry name" value="FAD/NAD(P)-binding domain"/>
    <property type="match status" value="1"/>
</dbReference>
<feature type="binding site" evidence="14">
    <location>
        <begin position="140"/>
        <end position="142"/>
    </location>
    <ligand>
        <name>FAD</name>
        <dbReference type="ChEBI" id="CHEBI:57692"/>
    </ligand>
</feature>
<evidence type="ECO:0000313" key="19">
    <source>
        <dbReference type="EMBL" id="AZR72900.1"/>
    </source>
</evidence>
<evidence type="ECO:0000256" key="15">
    <source>
        <dbReference type="PIRSR" id="PIRSR000350-4"/>
    </source>
</evidence>
<comment type="miscellaneous">
    <text evidence="16">The active site is a redox-active disulfide bond.</text>
</comment>
<dbReference type="SUPFAM" id="SSF55424">
    <property type="entry name" value="FAD/NAD-linked reductases, dimerisation (C-terminal) domain"/>
    <property type="match status" value="1"/>
</dbReference>
<reference evidence="19 20" key="1">
    <citation type="submission" date="2016-07" db="EMBL/GenBank/DDBJ databases">
        <title>Genome and transcriptome analysis of iron-reducing fermentative bacteria Anoxybacter fermentans.</title>
        <authorList>
            <person name="Zeng X."/>
            <person name="Shao Z."/>
        </authorList>
    </citation>
    <scope>NUCLEOTIDE SEQUENCE [LARGE SCALE GENOMIC DNA]</scope>
    <source>
        <strain evidence="19 20">DY22613</strain>
    </source>
</reference>
<comment type="catalytic activity">
    <reaction evidence="12 16">
        <text>N(6)-[(R)-dihydrolipoyl]-L-lysyl-[protein] + NAD(+) = N(6)-[(R)-lipoyl]-L-lysyl-[protein] + NADH + H(+)</text>
        <dbReference type="Rhea" id="RHEA:15045"/>
        <dbReference type="Rhea" id="RHEA-COMP:10474"/>
        <dbReference type="Rhea" id="RHEA-COMP:10475"/>
        <dbReference type="ChEBI" id="CHEBI:15378"/>
        <dbReference type="ChEBI" id="CHEBI:57540"/>
        <dbReference type="ChEBI" id="CHEBI:57945"/>
        <dbReference type="ChEBI" id="CHEBI:83099"/>
        <dbReference type="ChEBI" id="CHEBI:83100"/>
        <dbReference type="EC" id="1.8.1.4"/>
    </reaction>
</comment>
<evidence type="ECO:0000256" key="2">
    <source>
        <dbReference type="ARBA" id="ARBA00007532"/>
    </source>
</evidence>
<dbReference type="GO" id="GO:0005737">
    <property type="term" value="C:cytoplasm"/>
    <property type="evidence" value="ECO:0007669"/>
    <property type="project" value="UniProtKB-SubCell"/>
</dbReference>
<keyword evidence="6 16" id="KW-0285">Flavoprotein</keyword>
<feature type="binding site" evidence="14">
    <location>
        <begin position="310"/>
        <end position="313"/>
    </location>
    <ligand>
        <name>FAD</name>
        <dbReference type="ChEBI" id="CHEBI:57692"/>
    </ligand>
</feature>
<keyword evidence="14" id="KW-0547">Nucleotide-binding</keyword>
<dbReference type="InterPro" id="IPR023753">
    <property type="entry name" value="FAD/NAD-binding_dom"/>
</dbReference>
<dbReference type="PANTHER" id="PTHR22912">
    <property type="entry name" value="DISULFIDE OXIDOREDUCTASE"/>
    <property type="match status" value="1"/>
</dbReference>
<dbReference type="InterPro" id="IPR050151">
    <property type="entry name" value="Class-I_Pyr_Nuc-Dis_Oxidored"/>
</dbReference>
<dbReference type="Gene3D" id="3.50.50.60">
    <property type="entry name" value="FAD/NAD(P)-binding domain"/>
    <property type="match status" value="2"/>
</dbReference>
<dbReference type="InterPro" id="IPR001100">
    <property type="entry name" value="Pyr_nuc-diS_OxRdtase"/>
</dbReference>
<proteinExistence type="inferred from homology"/>
<gene>
    <name evidence="19" type="ORF">BBF96_05545</name>
</gene>
<keyword evidence="9 14" id="KW-0520">NAD</keyword>
<comment type="cofactor">
    <cofactor evidence="14 16">
        <name>FAD</name>
        <dbReference type="ChEBI" id="CHEBI:57692"/>
    </cofactor>
    <text evidence="14 16">Binds 1 FAD per subunit.</text>
</comment>
<dbReference type="PIRSF" id="PIRSF000350">
    <property type="entry name" value="Mercury_reductase_MerA"/>
    <property type="match status" value="1"/>
</dbReference>
<dbReference type="GO" id="GO:0004148">
    <property type="term" value="F:dihydrolipoyl dehydrogenase (NADH) activity"/>
    <property type="evidence" value="ECO:0007669"/>
    <property type="project" value="UniProtKB-EC"/>
</dbReference>
<sequence length="456" mass="49365">MSYDLIVIGAGPGGYVAAIRAAQLGGKVAIVEKDAPGGTCLNRGCIPTKALTASCDVLRKIKDGKRFGINVENYSVDFEKIMAHKERTVKQLVKGIEFLFKKNKIDVYKGMARIIDPNTVQVSGEEGTQKISGKNLIIATGSIPQTFPNMNYDGERIITSEEILNLKEVPESLLVVGGGVIGCEFASIFTELGSKVTVVDIMPRLIPNEDKEISAELERQFKRARIKVQTGVKIETIERTDDGIVAKLENGTVIEAQMALLSLGRLPYTEGLGLDELGVTLNRGAVVVNEYLETNIPNIYAVGDVTGKVMLAHVASAQGIRAVENIFKEKKPMNYDVIPSCIFTHPEIGTVGLTEAKAKEKGLNPKIGKFFFKANGKALTINEPNGFVKIVADENDIIVGAQIIGPHASDLIHELALAVQNKLTVSAITLTIHAHPTLAETVLEAVEDIYRKAVHK</sequence>
<evidence type="ECO:0000256" key="1">
    <source>
        <dbReference type="ARBA" id="ARBA00004496"/>
    </source>
</evidence>
<dbReference type="OrthoDB" id="9807946at2"/>
<dbReference type="PANTHER" id="PTHR22912:SF217">
    <property type="entry name" value="DIHYDROLIPOYL DEHYDROGENASE"/>
    <property type="match status" value="1"/>
</dbReference>
<dbReference type="InterPro" id="IPR004099">
    <property type="entry name" value="Pyr_nucl-diS_OxRdtase_dimer"/>
</dbReference>
<evidence type="ECO:0000256" key="13">
    <source>
        <dbReference type="PIRSR" id="PIRSR000350-2"/>
    </source>
</evidence>
<evidence type="ECO:0000256" key="8">
    <source>
        <dbReference type="ARBA" id="ARBA00023002"/>
    </source>
</evidence>
<dbReference type="PROSITE" id="PS00076">
    <property type="entry name" value="PYRIDINE_REDOX_1"/>
    <property type="match status" value="1"/>
</dbReference>
<organism evidence="19 20">
    <name type="scientific">Anoxybacter fermentans</name>
    <dbReference type="NCBI Taxonomy" id="1323375"/>
    <lineage>
        <taxon>Bacteria</taxon>
        <taxon>Bacillati</taxon>
        <taxon>Bacillota</taxon>
        <taxon>Clostridia</taxon>
        <taxon>Halanaerobiales</taxon>
        <taxon>Anoxybacter</taxon>
    </lineage>
</organism>
<evidence type="ECO:0000259" key="18">
    <source>
        <dbReference type="Pfam" id="PF07992"/>
    </source>
</evidence>
<feature type="disulfide bond" description="Redox-active" evidence="15">
    <location>
        <begin position="40"/>
        <end position="45"/>
    </location>
</feature>
<feature type="binding site" evidence="14">
    <location>
        <begin position="177"/>
        <end position="184"/>
    </location>
    <ligand>
        <name>NAD(+)</name>
        <dbReference type="ChEBI" id="CHEBI:57540"/>
    </ligand>
</feature>
<evidence type="ECO:0000256" key="12">
    <source>
        <dbReference type="ARBA" id="ARBA00049187"/>
    </source>
</evidence>
<evidence type="ECO:0000256" key="4">
    <source>
        <dbReference type="ARBA" id="ARBA00016961"/>
    </source>
</evidence>
<keyword evidence="20" id="KW-1185">Reference proteome</keyword>
<feature type="binding site" evidence="14">
    <location>
        <position position="304"/>
    </location>
    <ligand>
        <name>FAD</name>
        <dbReference type="ChEBI" id="CHEBI:57692"/>
    </ligand>
</feature>
<evidence type="ECO:0000256" key="3">
    <source>
        <dbReference type="ARBA" id="ARBA00012608"/>
    </source>
</evidence>
<dbReference type="Gene3D" id="3.30.390.30">
    <property type="match status" value="1"/>
</dbReference>
<dbReference type="GO" id="GO:0006103">
    <property type="term" value="P:2-oxoglutarate metabolic process"/>
    <property type="evidence" value="ECO:0007669"/>
    <property type="project" value="TreeGrafter"/>
</dbReference>
<dbReference type="InterPro" id="IPR016156">
    <property type="entry name" value="FAD/NAD-linked_Rdtase_dimer_sf"/>
</dbReference>
<dbReference type="InterPro" id="IPR006258">
    <property type="entry name" value="Lipoamide_DH"/>
</dbReference>
<evidence type="ECO:0000256" key="9">
    <source>
        <dbReference type="ARBA" id="ARBA00023027"/>
    </source>
</evidence>
<keyword evidence="7 14" id="KW-0274">FAD</keyword>
<comment type="subcellular location">
    <subcellularLocation>
        <location evidence="1">Cytoplasm</location>
    </subcellularLocation>
</comment>
<evidence type="ECO:0000256" key="6">
    <source>
        <dbReference type="ARBA" id="ARBA00022630"/>
    </source>
</evidence>